<dbReference type="Gene3D" id="3.20.20.70">
    <property type="entry name" value="Aldolase class I"/>
    <property type="match status" value="1"/>
</dbReference>
<name>A0A520X8F7_9DELT</name>
<dbReference type="Pfam" id="PF13186">
    <property type="entry name" value="SPASM"/>
    <property type="match status" value="1"/>
</dbReference>
<dbReference type="SFLD" id="SFLDG01067">
    <property type="entry name" value="SPASM/twitch_domain_containing"/>
    <property type="match status" value="1"/>
</dbReference>
<feature type="domain" description="Radical SAM core" evidence="7">
    <location>
        <begin position="5"/>
        <end position="229"/>
    </location>
</feature>
<evidence type="ECO:0000256" key="6">
    <source>
        <dbReference type="ARBA" id="ARBA00023014"/>
    </source>
</evidence>
<evidence type="ECO:0000256" key="1">
    <source>
        <dbReference type="ARBA" id="ARBA00001966"/>
    </source>
</evidence>
<dbReference type="InterPro" id="IPR006638">
    <property type="entry name" value="Elp3/MiaA/NifB-like_rSAM"/>
</dbReference>
<gene>
    <name evidence="8" type="ORF">EVJ48_08745</name>
</gene>
<dbReference type="PANTHER" id="PTHR11228">
    <property type="entry name" value="RADICAL SAM DOMAIN PROTEIN"/>
    <property type="match status" value="1"/>
</dbReference>
<dbReference type="SFLD" id="SFLDG01386">
    <property type="entry name" value="main_SPASM_domain-containing"/>
    <property type="match status" value="1"/>
</dbReference>
<organism evidence="8 9">
    <name type="scientific">Candidatus Acidulodesulfobacterium acidiphilum</name>
    <dbReference type="NCBI Taxonomy" id="2597224"/>
    <lineage>
        <taxon>Bacteria</taxon>
        <taxon>Deltaproteobacteria</taxon>
        <taxon>Candidatus Acidulodesulfobacterales</taxon>
        <taxon>Candidatus Acidulodesulfobacterium</taxon>
    </lineage>
</organism>
<comment type="cofactor">
    <cofactor evidence="1">
        <name>[4Fe-4S] cluster</name>
        <dbReference type="ChEBI" id="CHEBI:49883"/>
    </cofactor>
</comment>
<dbReference type="InterPro" id="IPR017200">
    <property type="entry name" value="PqqE-like"/>
</dbReference>
<dbReference type="GO" id="GO:0046872">
    <property type="term" value="F:metal ion binding"/>
    <property type="evidence" value="ECO:0007669"/>
    <property type="project" value="UniProtKB-KW"/>
</dbReference>
<proteinExistence type="predicted"/>
<dbReference type="SUPFAM" id="SSF102114">
    <property type="entry name" value="Radical SAM enzymes"/>
    <property type="match status" value="1"/>
</dbReference>
<dbReference type="GO" id="GO:0003824">
    <property type="term" value="F:catalytic activity"/>
    <property type="evidence" value="ECO:0007669"/>
    <property type="project" value="InterPro"/>
</dbReference>
<keyword evidence="5" id="KW-0408">Iron</keyword>
<dbReference type="CDD" id="cd01335">
    <property type="entry name" value="Radical_SAM"/>
    <property type="match status" value="1"/>
</dbReference>
<dbReference type="AlphaFoldDB" id="A0A520X8F7"/>
<evidence type="ECO:0000313" key="8">
    <source>
        <dbReference type="EMBL" id="RZV37479.1"/>
    </source>
</evidence>
<sequence length="338" mass="38909">MDGYNNKNRNNEFYIQWHFIDSCNLRCSHCYQKDYNHKEIDFNMLKSIFLKINEAMSKWGMGCFISLTGGEPFLKPEGLFYLADLIEKSDNFKKFAILTNGTLTDDRIISKIKDYKKLSEIQVSLDGHDEETHDNIRGAGTFLKAVESIRKFKNSCIKTSVMFTLHKKNIGSAVKMLTLADSLKVNSLTVERMTTMSEAEKEEFFIDAPELKKVYSDVYCKAKKELSGKDTKLVTSRPLWNLIDENTGGYCPVGFSSICVMHDGTLLPCRRLYLPLGNILTDGLFKVWYNSDILWEMRKRDDRNECSSCAHIERCGGCKAISYYHNKDLNTKDPQCWI</sequence>
<evidence type="ECO:0000313" key="9">
    <source>
        <dbReference type="Proteomes" id="UP000322454"/>
    </source>
</evidence>
<evidence type="ECO:0000256" key="4">
    <source>
        <dbReference type="ARBA" id="ARBA00022723"/>
    </source>
</evidence>
<keyword evidence="4" id="KW-0479">Metal-binding</keyword>
<evidence type="ECO:0000259" key="7">
    <source>
        <dbReference type="PROSITE" id="PS51918"/>
    </source>
</evidence>
<dbReference type="PANTHER" id="PTHR11228:SF7">
    <property type="entry name" value="PQQA PEPTIDE CYCLASE"/>
    <property type="match status" value="1"/>
</dbReference>
<evidence type="ECO:0000256" key="5">
    <source>
        <dbReference type="ARBA" id="ARBA00023004"/>
    </source>
</evidence>
<evidence type="ECO:0000256" key="3">
    <source>
        <dbReference type="ARBA" id="ARBA00022691"/>
    </source>
</evidence>
<dbReference type="SMART" id="SM00729">
    <property type="entry name" value="Elp3"/>
    <property type="match status" value="1"/>
</dbReference>
<dbReference type="EMBL" id="SHMQ01000036">
    <property type="protein sequence ID" value="RZV37479.1"/>
    <property type="molecule type" value="Genomic_DNA"/>
</dbReference>
<keyword evidence="3" id="KW-0949">S-adenosyl-L-methionine</keyword>
<dbReference type="InterPro" id="IPR058240">
    <property type="entry name" value="rSAM_sf"/>
</dbReference>
<evidence type="ECO:0000256" key="2">
    <source>
        <dbReference type="ARBA" id="ARBA00022485"/>
    </source>
</evidence>
<comment type="caution">
    <text evidence="8">The sequence shown here is derived from an EMBL/GenBank/DDBJ whole genome shotgun (WGS) entry which is preliminary data.</text>
</comment>
<keyword evidence="2" id="KW-0004">4Fe-4S</keyword>
<dbReference type="GO" id="GO:0051539">
    <property type="term" value="F:4 iron, 4 sulfur cluster binding"/>
    <property type="evidence" value="ECO:0007669"/>
    <property type="project" value="UniProtKB-KW"/>
</dbReference>
<accession>A0A520X8F7</accession>
<dbReference type="SFLD" id="SFLDS00029">
    <property type="entry name" value="Radical_SAM"/>
    <property type="match status" value="1"/>
</dbReference>
<dbReference type="InterPro" id="IPR007197">
    <property type="entry name" value="rSAM"/>
</dbReference>
<dbReference type="NCBIfam" id="TIGR04085">
    <property type="entry name" value="rSAM_more_4Fe4S"/>
    <property type="match status" value="1"/>
</dbReference>
<dbReference type="Pfam" id="PF04055">
    <property type="entry name" value="Radical_SAM"/>
    <property type="match status" value="1"/>
</dbReference>
<dbReference type="PROSITE" id="PS51918">
    <property type="entry name" value="RADICAL_SAM"/>
    <property type="match status" value="1"/>
</dbReference>
<reference evidence="8 9" key="1">
    <citation type="submission" date="2019-01" db="EMBL/GenBank/DDBJ databases">
        <title>Insights into ecological role of a new deltaproteobacterial order Candidatus Sinidesulfobacterales (Sva0485) by metagenomics and metatranscriptomics.</title>
        <authorList>
            <person name="Tan S."/>
            <person name="Liu J."/>
            <person name="Fang Y."/>
            <person name="Hedlund B."/>
            <person name="Lian Z.-H."/>
            <person name="Huang L.-Y."/>
            <person name="Li J.-T."/>
            <person name="Huang L.-N."/>
            <person name="Li W.-J."/>
            <person name="Jiang H.-C."/>
            <person name="Dong H.-L."/>
            <person name="Shu W.-S."/>
        </authorList>
    </citation>
    <scope>NUCLEOTIDE SEQUENCE [LARGE SCALE GENOMIC DNA]</scope>
    <source>
        <strain evidence="8">AP4</strain>
    </source>
</reference>
<dbReference type="Proteomes" id="UP000322454">
    <property type="component" value="Unassembled WGS sequence"/>
</dbReference>
<dbReference type="PIRSF" id="PIRSF037420">
    <property type="entry name" value="PQQ_syn_pqqE"/>
    <property type="match status" value="1"/>
</dbReference>
<protein>
    <submittedName>
        <fullName evidence="8">Radical SAM protein</fullName>
    </submittedName>
</protein>
<dbReference type="InterPro" id="IPR013785">
    <property type="entry name" value="Aldolase_TIM"/>
</dbReference>
<dbReference type="InterPro" id="IPR023885">
    <property type="entry name" value="4Fe4S-binding_SPASM_dom"/>
</dbReference>
<keyword evidence="6" id="KW-0411">Iron-sulfur</keyword>
<dbReference type="InterPro" id="IPR050377">
    <property type="entry name" value="Radical_SAM_PqqE_MftC-like"/>
</dbReference>